<evidence type="ECO:0000313" key="2">
    <source>
        <dbReference type="Proteomes" id="UP000006304"/>
    </source>
</evidence>
<dbReference type="Proteomes" id="UP000006304">
    <property type="component" value="Chromosome"/>
</dbReference>
<organism evidence="1 2">
    <name type="scientific">Nocardia brasiliensis (strain ATCC 700358 / HUJEG-1)</name>
    <dbReference type="NCBI Taxonomy" id="1133849"/>
    <lineage>
        <taxon>Bacteria</taxon>
        <taxon>Bacillati</taxon>
        <taxon>Actinomycetota</taxon>
        <taxon>Actinomycetes</taxon>
        <taxon>Mycobacteriales</taxon>
        <taxon>Nocardiaceae</taxon>
        <taxon>Nocardia</taxon>
    </lineage>
</organism>
<keyword evidence="2" id="KW-1185">Reference proteome</keyword>
<dbReference type="STRING" id="1133849.O3I_031560"/>
<reference evidence="1 2" key="1">
    <citation type="journal article" date="2012" name="J. Bacteriol.">
        <title>Complete genome sequence of Nocardia brasiliensis HUJEG-1.</title>
        <authorList>
            <person name="Vera-Cabrera L."/>
            <person name="Ortiz-Lopez R."/>
            <person name="Elizondo-Gonzalez R."/>
            <person name="Perez-Maya A.A."/>
            <person name="Ocampo-Candiani J."/>
        </authorList>
    </citation>
    <scope>NUCLEOTIDE SEQUENCE [LARGE SCALE GENOMIC DNA]</scope>
    <source>
        <strain evidence="2">ATCC 700358</strain>
    </source>
</reference>
<proteinExistence type="predicted"/>
<evidence type="ECO:0000313" key="1">
    <source>
        <dbReference type="EMBL" id="AFU04261.1"/>
    </source>
</evidence>
<keyword evidence="1" id="KW-0808">Transferase</keyword>
<accession>K0FA43</accession>
<dbReference type="GO" id="GO:0016740">
    <property type="term" value="F:transferase activity"/>
    <property type="evidence" value="ECO:0007669"/>
    <property type="project" value="UniProtKB-KW"/>
</dbReference>
<protein>
    <submittedName>
        <fullName evidence="1">Putative Glycosyl transferase</fullName>
    </submittedName>
</protein>
<name>K0FA43_NOCB7</name>
<sequence length="42" mass="4784">MLSQIVRVPFTGGLVAEERRLMFGLAVGQFRGGLRHRTLRWA</sequence>
<dbReference type="RefSeq" id="WP_014987113.1">
    <property type="nucleotide sequence ID" value="NC_018681.1"/>
</dbReference>
<dbReference type="AlphaFoldDB" id="K0FA43"/>
<dbReference type="KEGG" id="nbr:O3I_031560"/>
<dbReference type="EMBL" id="CP003876">
    <property type="protein sequence ID" value="AFU04261.1"/>
    <property type="molecule type" value="Genomic_DNA"/>
</dbReference>
<gene>
    <name evidence="1" type="ORF">O3I_031560</name>
</gene>
<dbReference type="HOGENOM" id="CLU_3254778_0_0_11"/>